<keyword evidence="2" id="KW-1185">Reference proteome</keyword>
<proteinExistence type="predicted"/>
<evidence type="ECO:0000313" key="2">
    <source>
        <dbReference type="Proteomes" id="UP000824120"/>
    </source>
</evidence>
<organism evidence="1 2">
    <name type="scientific">Solanum commersonii</name>
    <name type="common">Commerson's wild potato</name>
    <name type="synonym">Commerson's nightshade</name>
    <dbReference type="NCBI Taxonomy" id="4109"/>
    <lineage>
        <taxon>Eukaryota</taxon>
        <taxon>Viridiplantae</taxon>
        <taxon>Streptophyta</taxon>
        <taxon>Embryophyta</taxon>
        <taxon>Tracheophyta</taxon>
        <taxon>Spermatophyta</taxon>
        <taxon>Magnoliopsida</taxon>
        <taxon>eudicotyledons</taxon>
        <taxon>Gunneridae</taxon>
        <taxon>Pentapetalae</taxon>
        <taxon>asterids</taxon>
        <taxon>lamiids</taxon>
        <taxon>Solanales</taxon>
        <taxon>Solanaceae</taxon>
        <taxon>Solanoideae</taxon>
        <taxon>Solaneae</taxon>
        <taxon>Solanum</taxon>
    </lineage>
</organism>
<accession>A0A9J5XH97</accession>
<gene>
    <name evidence="1" type="ORF">H5410_046960</name>
</gene>
<evidence type="ECO:0000313" key="1">
    <source>
        <dbReference type="EMBL" id="KAG5586526.1"/>
    </source>
</evidence>
<dbReference type="Proteomes" id="UP000824120">
    <property type="component" value="Chromosome 9"/>
</dbReference>
<dbReference type="EMBL" id="JACXVP010000009">
    <property type="protein sequence ID" value="KAG5586526.1"/>
    <property type="molecule type" value="Genomic_DNA"/>
</dbReference>
<dbReference type="AlphaFoldDB" id="A0A9J5XH97"/>
<name>A0A9J5XH97_SOLCO</name>
<sequence>MSSSRRGFSSQQELVINIGNERRSGGMRGTTYWITPATAKRDAEVDSYAASYALLGPPPPAWWRFRSTS</sequence>
<dbReference type="OrthoDB" id="1742505at2759"/>
<comment type="caution">
    <text evidence="1">The sequence shown here is derived from an EMBL/GenBank/DDBJ whole genome shotgun (WGS) entry which is preliminary data.</text>
</comment>
<reference evidence="1 2" key="1">
    <citation type="submission" date="2020-09" db="EMBL/GenBank/DDBJ databases">
        <title>De no assembly of potato wild relative species, Solanum commersonii.</title>
        <authorList>
            <person name="Cho K."/>
        </authorList>
    </citation>
    <scope>NUCLEOTIDE SEQUENCE [LARGE SCALE GENOMIC DNA]</scope>
    <source>
        <strain evidence="1">LZ3.2</strain>
        <tissue evidence="1">Leaf</tissue>
    </source>
</reference>
<protein>
    <submittedName>
        <fullName evidence="1">Uncharacterized protein</fullName>
    </submittedName>
</protein>